<evidence type="ECO:0000256" key="1">
    <source>
        <dbReference type="SAM" id="MobiDB-lite"/>
    </source>
</evidence>
<dbReference type="Proteomes" id="UP001055167">
    <property type="component" value="Unassembled WGS sequence"/>
</dbReference>
<organism evidence="3 4">
    <name type="scientific">Methylobacterium crusticola</name>
    <dbReference type="NCBI Taxonomy" id="1697972"/>
    <lineage>
        <taxon>Bacteria</taxon>
        <taxon>Pseudomonadati</taxon>
        <taxon>Pseudomonadota</taxon>
        <taxon>Alphaproteobacteria</taxon>
        <taxon>Hyphomicrobiales</taxon>
        <taxon>Methylobacteriaceae</taxon>
        <taxon>Methylobacterium</taxon>
    </lineage>
</organism>
<protein>
    <recommendedName>
        <fullName evidence="2">Glucosamine inositolphosphorylceramide transferase 1 N-terminal domain-containing protein</fullName>
    </recommendedName>
</protein>
<feature type="domain" description="Glucosamine inositolphosphorylceramide transferase 1 N-terminal" evidence="2">
    <location>
        <begin position="304"/>
        <end position="505"/>
    </location>
</feature>
<evidence type="ECO:0000313" key="3">
    <source>
        <dbReference type="EMBL" id="GJD47486.1"/>
    </source>
</evidence>
<evidence type="ECO:0000259" key="2">
    <source>
        <dbReference type="Pfam" id="PF24793"/>
    </source>
</evidence>
<dbReference type="EMBL" id="BPQH01000001">
    <property type="protein sequence ID" value="GJD47486.1"/>
    <property type="molecule type" value="Genomic_DNA"/>
</dbReference>
<dbReference type="Pfam" id="PF24793">
    <property type="entry name" value="GINT1_N"/>
    <property type="match status" value="1"/>
</dbReference>
<proteinExistence type="predicted"/>
<sequence length="537" mass="56945">MLEGGLTPREGPAPGPGGPAAPEGAARIVVRLDPQRLWRWQVWLLDALAALPGRRVAVAFAEGRPYPAALRLLLELERPVFRLKGEQAADLVASGPVRSAWPVPSGPADLLIDLAEPAADGGAGLCPLYNGCAGDEGLVAAVMAGAPIRLRLSGGARPAGGDLAGGDLTGGDVIGGDLAGEDVAGDDPELLPAVESRTVLTRALNRVFSAVLTLCLAEAGRPLPAPSPGRTARPGPRVGAAAVAGFAARTGARKLAERLTDLCTRPERWHVGWRRLAHEDAFLGRTRRLPEGGYTVLPDDGRRYYADPFLYRAGDRRFLFVEEYCYARRKGLISAAEIAPDGSIGTPRPVLEEAHHLSYPFVFGHAGAAWMIPESSVAGRVELYRAAALPDRWERAAILLDGIAASDVTLTRAGGLWWMFACTHPFQASVRDTLSLFSAPDLLGPWTPHPRNPVVLDLRAARPGGHLYRLGGELWRPAQDASGGYGSALALCRVDALTPTAYRQTLAAVVAPGPAWARSGLHTLNRDGTLEVVDGMF</sequence>
<keyword evidence="4" id="KW-1185">Reference proteome</keyword>
<dbReference type="InterPro" id="IPR056442">
    <property type="entry name" value="GINT1_N"/>
</dbReference>
<dbReference type="SUPFAM" id="SSF75005">
    <property type="entry name" value="Arabinanase/levansucrase/invertase"/>
    <property type="match status" value="1"/>
</dbReference>
<evidence type="ECO:0000313" key="4">
    <source>
        <dbReference type="Proteomes" id="UP001055167"/>
    </source>
</evidence>
<reference evidence="3" key="1">
    <citation type="journal article" date="2021" name="Front. Microbiol.">
        <title>Comprehensive Comparative Genomics and Phenotyping of Methylobacterium Species.</title>
        <authorList>
            <person name="Alessa O."/>
            <person name="Ogura Y."/>
            <person name="Fujitani Y."/>
            <person name="Takami H."/>
            <person name="Hayashi T."/>
            <person name="Sahin N."/>
            <person name="Tani A."/>
        </authorList>
    </citation>
    <scope>NUCLEOTIDE SEQUENCE</scope>
    <source>
        <strain evidence="3">KCTC 52305</strain>
    </source>
</reference>
<reference evidence="3" key="2">
    <citation type="submission" date="2021-08" db="EMBL/GenBank/DDBJ databases">
        <authorList>
            <person name="Tani A."/>
            <person name="Ola A."/>
            <person name="Ogura Y."/>
            <person name="Katsura K."/>
            <person name="Hayashi T."/>
        </authorList>
    </citation>
    <scope>NUCLEOTIDE SEQUENCE</scope>
    <source>
        <strain evidence="3">KCTC 52305</strain>
    </source>
</reference>
<accession>A0ABQ4QQZ3</accession>
<name>A0ABQ4QQZ3_9HYPH</name>
<comment type="caution">
    <text evidence="3">The sequence shown here is derived from an EMBL/GenBank/DDBJ whole genome shotgun (WGS) entry which is preliminary data.</text>
</comment>
<gene>
    <name evidence="3" type="ORF">OPKNFCMD_0194</name>
</gene>
<dbReference type="RefSeq" id="WP_128561947.1">
    <property type="nucleotide sequence ID" value="NZ_BPQH01000001.1"/>
</dbReference>
<dbReference type="InterPro" id="IPR023296">
    <property type="entry name" value="Glyco_hydro_beta-prop_sf"/>
</dbReference>
<feature type="region of interest" description="Disordered" evidence="1">
    <location>
        <begin position="1"/>
        <end position="22"/>
    </location>
</feature>